<organism evidence="3 4">
    <name type="scientific">Tenacibaculum soleae</name>
    <dbReference type="NCBI Taxonomy" id="447689"/>
    <lineage>
        <taxon>Bacteria</taxon>
        <taxon>Pseudomonadati</taxon>
        <taxon>Bacteroidota</taxon>
        <taxon>Flavobacteriia</taxon>
        <taxon>Flavobacteriales</taxon>
        <taxon>Flavobacteriaceae</taxon>
        <taxon>Tenacibaculum</taxon>
    </lineage>
</organism>
<evidence type="ECO:0000256" key="1">
    <source>
        <dbReference type="SAM" id="Coils"/>
    </source>
</evidence>
<gene>
    <name evidence="3" type="ORF">BA195_10550</name>
</gene>
<protein>
    <recommendedName>
        <fullName evidence="2">PASTA domain-containing protein</fullName>
    </recommendedName>
</protein>
<dbReference type="EMBL" id="MAKX01000013">
    <property type="protein sequence ID" value="OCK42604.1"/>
    <property type="molecule type" value="Genomic_DNA"/>
</dbReference>
<dbReference type="InterPro" id="IPR005543">
    <property type="entry name" value="PASTA_dom"/>
</dbReference>
<dbReference type="Proteomes" id="UP000093186">
    <property type="component" value="Unassembled WGS sequence"/>
</dbReference>
<dbReference type="CDD" id="cd06577">
    <property type="entry name" value="PASTA_pknB"/>
    <property type="match status" value="1"/>
</dbReference>
<evidence type="ECO:0000259" key="2">
    <source>
        <dbReference type="PROSITE" id="PS51178"/>
    </source>
</evidence>
<evidence type="ECO:0000313" key="3">
    <source>
        <dbReference type="EMBL" id="OCK42604.1"/>
    </source>
</evidence>
<dbReference type="OrthoDB" id="1185377at2"/>
<dbReference type="Pfam" id="PF03793">
    <property type="entry name" value="PASTA"/>
    <property type="match status" value="1"/>
</dbReference>
<accession>A0A1B9XYI1</accession>
<keyword evidence="4" id="KW-1185">Reference proteome</keyword>
<proteinExistence type="predicted"/>
<dbReference type="PROSITE" id="PS51178">
    <property type="entry name" value="PASTA"/>
    <property type="match status" value="1"/>
</dbReference>
<dbReference type="RefSeq" id="WP_068705319.1">
    <property type="nucleotide sequence ID" value="NZ_MAKX01000013.1"/>
</dbReference>
<feature type="coiled-coil region" evidence="1">
    <location>
        <begin position="171"/>
        <end position="381"/>
    </location>
</feature>
<sequence length="581" mass="66343">MATKYRSLLFKCDLIAANNTALKAYTLDIEFLDIENKTWRKLVTRIETKKGLLSHTYEIPVRLAKEELITRLVRDCMSEGSLPMFRIVKSNQKKTLIISEAPTIFFDEDNLQIAIDFQKLWLLDESLFIKKNNSIIIASPIYLYGFQKDFLILEEENRKLNTLTKQQEIDLKKVNEKHDSQLKKLHEHLNEHEETESLLKQSLDNSLNEIADLKEQLNNAHKGDTSQEVKLLIKTLEDKTNEIESLLKKLNNQNEKLIDLQEEIEILKSSEVTKDELTIRVKELEKLVANYEEKTAIIQYNLTEKSQEIEMLKKEISILKNDTSKTDKLKKVLLEKTNTIKDLQKTQNELIKEKQSIFLEVKKTKNDLQTQQNSIDDLVEKVKISQQLVSEKNNEIATLTQNTAVKEIEISKLETKVTEIQSYVDAENPNKLDAKKVYSSIINDIAIADAEMDNSRFKMANISLNLKATVEKGPQGTLFGLVDFESAKDINAAAISDISIDIVPNTTSIKSKNTVPNIIGLTETAARKIITNYGLKLDVVYQPTDNPKFIEGQAIKQIPEVGSEIIQGQEVIVIFAKPLKN</sequence>
<dbReference type="STRING" id="447689.BA195_10550"/>
<evidence type="ECO:0000313" key="4">
    <source>
        <dbReference type="Proteomes" id="UP000093186"/>
    </source>
</evidence>
<reference evidence="3 4" key="1">
    <citation type="submission" date="2016-06" db="EMBL/GenBank/DDBJ databases">
        <title>Draft Genome Sequence of Tenacibaculum soleae UCD-KL19.</title>
        <authorList>
            <person name="Eisen J.A."/>
            <person name="Coil D.A."/>
            <person name="Lujan K.M."/>
        </authorList>
    </citation>
    <scope>NUCLEOTIDE SEQUENCE [LARGE SCALE GENOMIC DNA]</scope>
    <source>
        <strain evidence="3 4">UCD-KL19</strain>
    </source>
</reference>
<keyword evidence="1" id="KW-0175">Coiled coil</keyword>
<feature type="domain" description="PASTA" evidence="2">
    <location>
        <begin position="509"/>
        <end position="577"/>
    </location>
</feature>
<dbReference type="Gene3D" id="3.30.10.20">
    <property type="match status" value="1"/>
</dbReference>
<dbReference type="SMART" id="SM00740">
    <property type="entry name" value="PASTA"/>
    <property type="match status" value="1"/>
</dbReference>
<dbReference type="AlphaFoldDB" id="A0A1B9XYI1"/>
<name>A0A1B9XYI1_9FLAO</name>
<comment type="caution">
    <text evidence="3">The sequence shown here is derived from an EMBL/GenBank/DDBJ whole genome shotgun (WGS) entry which is preliminary data.</text>
</comment>